<evidence type="ECO:0000256" key="1">
    <source>
        <dbReference type="ARBA" id="ARBA00022722"/>
    </source>
</evidence>
<dbReference type="PROSITE" id="PS50830">
    <property type="entry name" value="TNASE_3"/>
    <property type="match status" value="1"/>
</dbReference>
<comment type="caution">
    <text evidence="5">The sequence shown here is derived from an EMBL/GenBank/DDBJ whole genome shotgun (WGS) entry which is preliminary data.</text>
</comment>
<dbReference type="Gene3D" id="2.40.50.90">
    <property type="match status" value="1"/>
</dbReference>
<evidence type="ECO:0000256" key="2">
    <source>
        <dbReference type="ARBA" id="ARBA00022759"/>
    </source>
</evidence>
<keyword evidence="1" id="KW-0540">Nuclease</keyword>
<dbReference type="SUPFAM" id="SSF50199">
    <property type="entry name" value="Staphylococcal nuclease"/>
    <property type="match status" value="1"/>
</dbReference>
<evidence type="ECO:0000313" key="6">
    <source>
        <dbReference type="Proteomes" id="UP001606099"/>
    </source>
</evidence>
<dbReference type="InterPro" id="IPR002071">
    <property type="entry name" value="Thermonucl_AS"/>
</dbReference>
<dbReference type="InterPro" id="IPR016071">
    <property type="entry name" value="Staphylococal_nuclease_OB-fold"/>
</dbReference>
<organism evidence="5 6">
    <name type="scientific">Roseateles rivi</name>
    <dbReference type="NCBI Taxonomy" id="3299028"/>
    <lineage>
        <taxon>Bacteria</taxon>
        <taxon>Pseudomonadati</taxon>
        <taxon>Pseudomonadota</taxon>
        <taxon>Betaproteobacteria</taxon>
        <taxon>Burkholderiales</taxon>
        <taxon>Sphaerotilaceae</taxon>
        <taxon>Roseateles</taxon>
    </lineage>
</organism>
<dbReference type="Proteomes" id="UP001606099">
    <property type="component" value="Unassembled WGS sequence"/>
</dbReference>
<dbReference type="PANTHER" id="PTHR12302:SF3">
    <property type="entry name" value="SERINE_THREONINE-PROTEIN KINASE 31"/>
    <property type="match status" value="1"/>
</dbReference>
<gene>
    <name evidence="5" type="ORF">ACG0Z6_11390</name>
</gene>
<name>A0ABW7FX01_9BURK</name>
<dbReference type="SMART" id="SM00318">
    <property type="entry name" value="SNc"/>
    <property type="match status" value="1"/>
</dbReference>
<proteinExistence type="predicted"/>
<dbReference type="InterPro" id="IPR035437">
    <property type="entry name" value="SNase_OB-fold_sf"/>
</dbReference>
<evidence type="ECO:0000256" key="3">
    <source>
        <dbReference type="ARBA" id="ARBA00022801"/>
    </source>
</evidence>
<evidence type="ECO:0000259" key="4">
    <source>
        <dbReference type="PROSITE" id="PS50830"/>
    </source>
</evidence>
<protein>
    <submittedName>
        <fullName evidence="5">Thermonuclease family protein</fullName>
    </submittedName>
</protein>
<keyword evidence="6" id="KW-1185">Reference proteome</keyword>
<dbReference type="Pfam" id="PF00565">
    <property type="entry name" value="SNase"/>
    <property type="match status" value="1"/>
</dbReference>
<dbReference type="EMBL" id="JBIGHZ010000004">
    <property type="protein sequence ID" value="MFG6448837.1"/>
    <property type="molecule type" value="Genomic_DNA"/>
</dbReference>
<sequence>MDALLWCVVVGVLDGDTLRVRCGEQPQQVVRIAQIDAPEKRQPFGQRSREGLSELCMYARAELGPVKRDRYGRWVADVRCEGRDVASHQIDAGLAWAYTRYLKRVELLARQAQAQRAGRGLWEQTEPPPVAPWEWRRQR</sequence>
<keyword evidence="3" id="KW-0378">Hydrolase</keyword>
<dbReference type="PANTHER" id="PTHR12302">
    <property type="entry name" value="EBNA2 BINDING PROTEIN P100"/>
    <property type="match status" value="1"/>
</dbReference>
<dbReference type="RefSeq" id="WP_394461454.1">
    <property type="nucleotide sequence ID" value="NZ_JBIGHZ010000004.1"/>
</dbReference>
<dbReference type="PROSITE" id="PS01123">
    <property type="entry name" value="TNASE_1"/>
    <property type="match status" value="1"/>
</dbReference>
<reference evidence="5 6" key="1">
    <citation type="submission" date="2024-08" db="EMBL/GenBank/DDBJ databases">
        <authorList>
            <person name="Lu H."/>
        </authorList>
    </citation>
    <scope>NUCLEOTIDE SEQUENCE [LARGE SCALE GENOMIC DNA]</scope>
    <source>
        <strain evidence="5 6">BYS180W</strain>
    </source>
</reference>
<keyword evidence="2" id="KW-0255">Endonuclease</keyword>
<evidence type="ECO:0000313" key="5">
    <source>
        <dbReference type="EMBL" id="MFG6448837.1"/>
    </source>
</evidence>
<feature type="domain" description="TNase-like" evidence="4">
    <location>
        <begin position="3"/>
        <end position="124"/>
    </location>
</feature>
<accession>A0ABW7FX01</accession>